<protein>
    <submittedName>
        <fullName evidence="2">Uncharacterized protein</fullName>
    </submittedName>
</protein>
<reference evidence="3" key="1">
    <citation type="journal article" date="2020" name="MBio">
        <title>Horizontal gene transfer to a defensive symbiont with a reduced genome amongst a multipartite beetle microbiome.</title>
        <authorList>
            <person name="Waterworth S.C."/>
            <person name="Florez L.V."/>
            <person name="Rees E.R."/>
            <person name="Hertweck C."/>
            <person name="Kaltenpoth M."/>
            <person name="Kwan J.C."/>
        </authorList>
    </citation>
    <scope>NUCLEOTIDE SEQUENCE [LARGE SCALE GENOMIC DNA]</scope>
</reference>
<keyword evidence="1" id="KW-0732">Signal</keyword>
<comment type="caution">
    <text evidence="2">The sequence shown here is derived from an EMBL/GenBank/DDBJ whole genome shotgun (WGS) entry which is preliminary data.</text>
</comment>
<sequence length="100" mass="11337">MKFKILLLMVLSTSAYANNKNECKIVEDTADMIMQLRQGGVDLKNTAQLKDQFNELQNNLLQIMVIDAEGTPVYATHLDKQKAVSEFVANWKKTCTDNEL</sequence>
<dbReference type="Proteomes" id="UP000490535">
    <property type="component" value="Unassembled WGS sequence"/>
</dbReference>
<evidence type="ECO:0000313" key="2">
    <source>
        <dbReference type="EMBL" id="KAF1025158.1"/>
    </source>
</evidence>
<proteinExistence type="predicted"/>
<name>A0A833PFK1_ACIBZ</name>
<evidence type="ECO:0000313" key="3">
    <source>
        <dbReference type="Proteomes" id="UP000490535"/>
    </source>
</evidence>
<evidence type="ECO:0000256" key="1">
    <source>
        <dbReference type="SAM" id="SignalP"/>
    </source>
</evidence>
<gene>
    <name evidence="2" type="ORF">GAK29_02106</name>
</gene>
<dbReference type="AlphaFoldDB" id="A0A833PFK1"/>
<feature type="chain" id="PRO_5032421853" evidence="1">
    <location>
        <begin position="18"/>
        <end position="100"/>
    </location>
</feature>
<dbReference type="EMBL" id="WNDP01000045">
    <property type="protein sequence ID" value="KAF1025158.1"/>
    <property type="molecule type" value="Genomic_DNA"/>
</dbReference>
<feature type="signal peptide" evidence="1">
    <location>
        <begin position="1"/>
        <end position="17"/>
    </location>
</feature>
<accession>A0A833PFK1</accession>
<organism evidence="2 3">
    <name type="scientific">Acinetobacter bereziniae</name>
    <name type="common">Acinetobacter genomosp. 10</name>
    <dbReference type="NCBI Taxonomy" id="106648"/>
    <lineage>
        <taxon>Bacteria</taxon>
        <taxon>Pseudomonadati</taxon>
        <taxon>Pseudomonadota</taxon>
        <taxon>Gammaproteobacteria</taxon>
        <taxon>Moraxellales</taxon>
        <taxon>Moraxellaceae</taxon>
        <taxon>Acinetobacter</taxon>
    </lineage>
</organism>